<gene>
    <name evidence="1" type="ORF">Moror_957</name>
</gene>
<name>V2X9R9_MONRO</name>
<comment type="caution">
    <text evidence="1">The sequence shown here is derived from an EMBL/GenBank/DDBJ whole genome shotgun (WGS) entry which is preliminary data.</text>
</comment>
<organism evidence="1 2">
    <name type="scientific">Moniliophthora roreri (strain MCA 2997)</name>
    <name type="common">Cocoa frosty pod rot fungus</name>
    <name type="synonym">Crinipellis roreri</name>
    <dbReference type="NCBI Taxonomy" id="1381753"/>
    <lineage>
        <taxon>Eukaryota</taxon>
        <taxon>Fungi</taxon>
        <taxon>Dikarya</taxon>
        <taxon>Basidiomycota</taxon>
        <taxon>Agaricomycotina</taxon>
        <taxon>Agaricomycetes</taxon>
        <taxon>Agaricomycetidae</taxon>
        <taxon>Agaricales</taxon>
        <taxon>Marasmiineae</taxon>
        <taxon>Marasmiaceae</taxon>
        <taxon>Moniliophthora</taxon>
    </lineage>
</organism>
<dbReference type="AlphaFoldDB" id="V2X9R9"/>
<evidence type="ECO:0000313" key="2">
    <source>
        <dbReference type="Proteomes" id="UP000017559"/>
    </source>
</evidence>
<proteinExistence type="predicted"/>
<dbReference type="Proteomes" id="UP000017559">
    <property type="component" value="Unassembled WGS sequence"/>
</dbReference>
<sequence length="68" mass="7771">MCLPSIWSEQLPASEVDCLTARRQQTFMSSVIMISGHTRFVNIRAQKVEIYTFLGLKRARLTIKATNL</sequence>
<keyword evidence="2" id="KW-1185">Reference proteome</keyword>
<dbReference type="HOGENOM" id="CLU_2794510_0_0_1"/>
<evidence type="ECO:0000313" key="1">
    <source>
        <dbReference type="EMBL" id="ESK95928.1"/>
    </source>
</evidence>
<reference evidence="1 2" key="1">
    <citation type="journal article" date="2014" name="BMC Genomics">
        <title>Genome and secretome analysis of the hemibiotrophic fungal pathogen, Moniliophthora roreri, which causes frosty pod rot disease of cacao: mechanisms of the biotrophic and necrotrophic phases.</title>
        <authorList>
            <person name="Meinhardt L.W."/>
            <person name="Costa G.G.L."/>
            <person name="Thomazella D.P.T."/>
            <person name="Teixeira P.J.P.L."/>
            <person name="Carazzolle M.F."/>
            <person name="Schuster S.C."/>
            <person name="Carlson J.E."/>
            <person name="Guiltinan M.J."/>
            <person name="Mieczkowski P."/>
            <person name="Farmer A."/>
            <person name="Ramaraj T."/>
            <person name="Crozier J."/>
            <person name="Davis R.E."/>
            <person name="Shao J."/>
            <person name="Melnick R.L."/>
            <person name="Pereira G.A.G."/>
            <person name="Bailey B.A."/>
        </authorList>
    </citation>
    <scope>NUCLEOTIDE SEQUENCE [LARGE SCALE GENOMIC DNA]</scope>
    <source>
        <strain evidence="1 2">MCA 2997</strain>
    </source>
</reference>
<protein>
    <submittedName>
        <fullName evidence="1">Uncharacterized protein</fullName>
    </submittedName>
</protein>
<dbReference type="KEGG" id="mrr:Moror_957"/>
<dbReference type="EMBL" id="AWSO01000057">
    <property type="protein sequence ID" value="ESK95928.1"/>
    <property type="molecule type" value="Genomic_DNA"/>
</dbReference>
<accession>V2X9R9</accession>